<proteinExistence type="predicted"/>
<reference evidence="1 2" key="1">
    <citation type="submission" date="2019-06" db="EMBL/GenBank/DDBJ databases">
        <title>Sequencing the genomes of 1000 actinobacteria strains.</title>
        <authorList>
            <person name="Klenk H.-P."/>
        </authorList>
    </citation>
    <scope>NUCLEOTIDE SEQUENCE [LARGE SCALE GENOMIC DNA]</scope>
    <source>
        <strain evidence="1 2">DSM 19560</strain>
    </source>
</reference>
<dbReference type="GO" id="GO:0032259">
    <property type="term" value="P:methylation"/>
    <property type="evidence" value="ECO:0007669"/>
    <property type="project" value="UniProtKB-KW"/>
</dbReference>
<dbReference type="OrthoDB" id="9799672at2"/>
<keyword evidence="1" id="KW-0808">Transferase</keyword>
<dbReference type="Proteomes" id="UP000318297">
    <property type="component" value="Unassembled WGS sequence"/>
</dbReference>
<dbReference type="RefSeq" id="WP_145230668.1">
    <property type="nucleotide sequence ID" value="NZ_VIVQ01000005.1"/>
</dbReference>
<comment type="caution">
    <text evidence="1">The sequence shown here is derived from an EMBL/GenBank/DDBJ whole genome shotgun (WGS) entry which is preliminary data.</text>
</comment>
<gene>
    <name evidence="1" type="ORF">BKA23_3421</name>
</gene>
<organism evidence="1 2">
    <name type="scientific">Rudaeicoccus suwonensis</name>
    <dbReference type="NCBI Taxonomy" id="657409"/>
    <lineage>
        <taxon>Bacteria</taxon>
        <taxon>Bacillati</taxon>
        <taxon>Actinomycetota</taxon>
        <taxon>Actinomycetes</taxon>
        <taxon>Micrococcales</taxon>
        <taxon>Dermacoccaceae</taxon>
        <taxon>Rudaeicoccus</taxon>
    </lineage>
</organism>
<sequence>MTPTNSSSRRAGRKRSIAYRIRRYLRAKLRRRVGAPDLYDLLGASGRRLAEPEDFVRRLANAAIPEEVISEFADLKKEFEDRRKSTSVPYELFHDIESASMLLCYALTRTLKPEIIVETGVGNGASTFFFLRALAKNNRGTLHSFDISDDVGVYLSGENQRSWVLHVLDARSPLEDLKREIKTLPPIDVFIHDSHHRYKYMTAELKIAETHLSSRGVILCDDAESTFAFEEFCRVRNMDPIYVFDRTKFFGGTSLAQA</sequence>
<evidence type="ECO:0000313" key="1">
    <source>
        <dbReference type="EMBL" id="TWE07407.1"/>
    </source>
</evidence>
<dbReference type="EMBL" id="VIVQ01000005">
    <property type="protein sequence ID" value="TWE07407.1"/>
    <property type="molecule type" value="Genomic_DNA"/>
</dbReference>
<protein>
    <submittedName>
        <fullName evidence="1">Putative O-methyltransferase YrrM</fullName>
    </submittedName>
</protein>
<dbReference type="Pfam" id="PF13578">
    <property type="entry name" value="Methyltransf_24"/>
    <property type="match status" value="1"/>
</dbReference>
<keyword evidence="2" id="KW-1185">Reference proteome</keyword>
<dbReference type="GO" id="GO:0008168">
    <property type="term" value="F:methyltransferase activity"/>
    <property type="evidence" value="ECO:0007669"/>
    <property type="project" value="UniProtKB-KW"/>
</dbReference>
<accession>A0A561DVL9</accession>
<dbReference type="SUPFAM" id="SSF53335">
    <property type="entry name" value="S-adenosyl-L-methionine-dependent methyltransferases"/>
    <property type="match status" value="1"/>
</dbReference>
<dbReference type="Gene3D" id="3.40.50.150">
    <property type="entry name" value="Vaccinia Virus protein VP39"/>
    <property type="match status" value="1"/>
</dbReference>
<dbReference type="AlphaFoldDB" id="A0A561DVL9"/>
<evidence type="ECO:0000313" key="2">
    <source>
        <dbReference type="Proteomes" id="UP000318297"/>
    </source>
</evidence>
<name>A0A561DVL9_9MICO</name>
<dbReference type="InterPro" id="IPR029063">
    <property type="entry name" value="SAM-dependent_MTases_sf"/>
</dbReference>
<keyword evidence="1" id="KW-0489">Methyltransferase</keyword>